<comment type="caution">
    <text evidence="14">The sequence shown here is derived from an EMBL/GenBank/DDBJ whole genome shotgun (WGS) entry which is preliminary data.</text>
</comment>
<organism evidence="14 15">
    <name type="scientific">Aquilutibacter rugosus</name>
    <dbReference type="NCBI Taxonomy" id="3115820"/>
    <lineage>
        <taxon>Bacteria</taxon>
        <taxon>Pseudomonadati</taxon>
        <taxon>Pseudomonadota</taxon>
        <taxon>Gammaproteobacteria</taxon>
        <taxon>Lysobacterales</taxon>
        <taxon>Lysobacteraceae</taxon>
        <taxon>Aquilutibacter</taxon>
    </lineage>
</organism>
<dbReference type="NCBIfam" id="TIGR00157">
    <property type="entry name" value="ribosome small subunit-dependent GTPase A"/>
    <property type="match status" value="1"/>
</dbReference>
<keyword evidence="4 10" id="KW-0699">rRNA-binding</keyword>
<feature type="binding site" evidence="10">
    <location>
        <position position="298"/>
    </location>
    <ligand>
        <name>Zn(2+)</name>
        <dbReference type="ChEBI" id="CHEBI:29105"/>
    </ligand>
</feature>
<proteinExistence type="inferred from homology"/>
<evidence type="ECO:0000256" key="2">
    <source>
        <dbReference type="ARBA" id="ARBA00022517"/>
    </source>
</evidence>
<evidence type="ECO:0000259" key="13">
    <source>
        <dbReference type="PROSITE" id="PS51721"/>
    </source>
</evidence>
<dbReference type="Proteomes" id="UP001356170">
    <property type="component" value="Unassembled WGS sequence"/>
</dbReference>
<feature type="region of interest" description="Disordered" evidence="11">
    <location>
        <begin position="347"/>
        <end position="366"/>
    </location>
</feature>
<keyword evidence="1 10" id="KW-0963">Cytoplasm</keyword>
<keyword evidence="2 10" id="KW-0690">Ribosome biogenesis</keyword>
<feature type="domain" description="EngC GTPase" evidence="12">
    <location>
        <begin position="121"/>
        <end position="269"/>
    </location>
</feature>
<evidence type="ECO:0000256" key="6">
    <source>
        <dbReference type="ARBA" id="ARBA00022801"/>
    </source>
</evidence>
<evidence type="ECO:0000256" key="5">
    <source>
        <dbReference type="ARBA" id="ARBA00022741"/>
    </source>
</evidence>
<dbReference type="PANTHER" id="PTHR32120:SF10">
    <property type="entry name" value="SMALL RIBOSOMAL SUBUNIT BIOGENESIS GTPASE RSGA"/>
    <property type="match status" value="1"/>
</dbReference>
<accession>A0ABU7UWK9</accession>
<dbReference type="CDD" id="cd01854">
    <property type="entry name" value="YjeQ_EngC"/>
    <property type="match status" value="1"/>
</dbReference>
<keyword evidence="7 10" id="KW-0862">Zinc</keyword>
<dbReference type="PANTHER" id="PTHR32120">
    <property type="entry name" value="SMALL RIBOSOMAL SUBUNIT BIOGENESIS GTPASE RSGA"/>
    <property type="match status" value="1"/>
</dbReference>
<feature type="binding site" evidence="10">
    <location>
        <begin position="159"/>
        <end position="162"/>
    </location>
    <ligand>
        <name>GTP</name>
        <dbReference type="ChEBI" id="CHEBI:37565"/>
    </ligand>
</feature>
<dbReference type="EC" id="3.6.1.-" evidence="10"/>
<keyword evidence="6 10" id="KW-0378">Hydrolase</keyword>
<keyword evidence="9 10" id="KW-0342">GTP-binding</keyword>
<keyword evidence="8 10" id="KW-0694">RNA-binding</keyword>
<name>A0ABU7UWK9_9GAMM</name>
<evidence type="ECO:0000256" key="1">
    <source>
        <dbReference type="ARBA" id="ARBA00022490"/>
    </source>
</evidence>
<feature type="compositionally biased region" description="Basic residues" evidence="11">
    <location>
        <begin position="356"/>
        <end position="366"/>
    </location>
</feature>
<keyword evidence="5 10" id="KW-0547">Nucleotide-binding</keyword>
<feature type="binding site" evidence="10">
    <location>
        <position position="293"/>
    </location>
    <ligand>
        <name>Zn(2+)</name>
        <dbReference type="ChEBI" id="CHEBI:29105"/>
    </ligand>
</feature>
<evidence type="ECO:0000256" key="4">
    <source>
        <dbReference type="ARBA" id="ARBA00022730"/>
    </source>
</evidence>
<comment type="subcellular location">
    <subcellularLocation>
        <location evidence="10">Cytoplasm</location>
    </subcellularLocation>
</comment>
<dbReference type="Gene3D" id="1.10.40.50">
    <property type="entry name" value="Probable gtpase engc, domain 3"/>
    <property type="match status" value="1"/>
</dbReference>
<keyword evidence="15" id="KW-1185">Reference proteome</keyword>
<reference evidence="14 15" key="1">
    <citation type="submission" date="2024-01" db="EMBL/GenBank/DDBJ databases">
        <title>Novel species of the genus Luteimonas isolated from rivers.</title>
        <authorList>
            <person name="Lu H."/>
        </authorList>
    </citation>
    <scope>NUCLEOTIDE SEQUENCE [LARGE SCALE GENOMIC DNA]</scope>
    <source>
        <strain evidence="14 15">FXH3W</strain>
    </source>
</reference>
<evidence type="ECO:0000256" key="9">
    <source>
        <dbReference type="ARBA" id="ARBA00023134"/>
    </source>
</evidence>
<dbReference type="Pfam" id="PF03193">
    <property type="entry name" value="RsgA_GTPase"/>
    <property type="match status" value="1"/>
</dbReference>
<comment type="function">
    <text evidence="10">One of several proteins that assist in the late maturation steps of the functional core of the 30S ribosomal subunit. Helps release RbfA from mature subunits. May play a role in the assembly of ribosomal proteins into the subunit. Circularly permuted GTPase that catalyzes slow GTP hydrolysis, GTPase activity is stimulated by the 30S ribosomal subunit.</text>
</comment>
<dbReference type="InterPro" id="IPR030378">
    <property type="entry name" value="G_CP_dom"/>
</dbReference>
<dbReference type="HAMAP" id="MF_01820">
    <property type="entry name" value="GTPase_RsgA"/>
    <property type="match status" value="1"/>
</dbReference>
<evidence type="ECO:0000256" key="11">
    <source>
        <dbReference type="SAM" id="MobiDB-lite"/>
    </source>
</evidence>
<dbReference type="EMBL" id="JAZHBO010000001">
    <property type="protein sequence ID" value="MEF2154914.1"/>
    <property type="molecule type" value="Genomic_DNA"/>
</dbReference>
<evidence type="ECO:0000256" key="7">
    <source>
        <dbReference type="ARBA" id="ARBA00022833"/>
    </source>
</evidence>
<feature type="binding site" evidence="10">
    <location>
        <begin position="213"/>
        <end position="221"/>
    </location>
    <ligand>
        <name>GTP</name>
        <dbReference type="ChEBI" id="CHEBI:37565"/>
    </ligand>
</feature>
<evidence type="ECO:0000313" key="15">
    <source>
        <dbReference type="Proteomes" id="UP001356170"/>
    </source>
</evidence>
<dbReference type="InterPro" id="IPR004881">
    <property type="entry name" value="Ribosome_biogen_GTPase_RsgA"/>
</dbReference>
<dbReference type="SUPFAM" id="SSF52540">
    <property type="entry name" value="P-loop containing nucleoside triphosphate hydrolases"/>
    <property type="match status" value="1"/>
</dbReference>
<evidence type="ECO:0000256" key="10">
    <source>
        <dbReference type="HAMAP-Rule" id="MF_01820"/>
    </source>
</evidence>
<comment type="subunit">
    <text evidence="10">Monomer. Associates with 30S ribosomal subunit, binds 16S rRNA.</text>
</comment>
<feature type="domain" description="CP-type G" evidence="13">
    <location>
        <begin position="115"/>
        <end position="271"/>
    </location>
</feature>
<evidence type="ECO:0000256" key="3">
    <source>
        <dbReference type="ARBA" id="ARBA00022723"/>
    </source>
</evidence>
<feature type="binding site" evidence="10">
    <location>
        <position position="300"/>
    </location>
    <ligand>
        <name>Zn(2+)</name>
        <dbReference type="ChEBI" id="CHEBI:29105"/>
    </ligand>
</feature>
<comment type="similarity">
    <text evidence="10">Belongs to the TRAFAC class YlqF/YawG GTPase family. RsgA subfamily.</text>
</comment>
<dbReference type="PROSITE" id="PS51721">
    <property type="entry name" value="G_CP"/>
    <property type="match status" value="1"/>
</dbReference>
<keyword evidence="3 10" id="KW-0479">Metal-binding</keyword>
<sequence>MSTDYAALRTMGWPAARPDQLPADWTAVLQDHPDTAIGRVVEQHRSGYVVATGPDETAAVDSLPDWQKPRCPPEQRACVGDWVLLKVLDLHRPQIVAMLPRRNVIKRAAAGEHFKQQLIAANIDVVFVVVGLDLDFNARRLERYLMLVGAADRIVVLFTKADKQQVAADVFATVQQQLESQGISWHALNAKDSTAVSVMSQYLHEGITAVLVGSSGVGKSTLTNALIGEQRMRTNEVRSHDSRGKHTTTYRHLIPLGNGACLIDTPGMRELKPTGDEELGTTFDDVESLAAQCKFRDCRHVAEPGCAIRAALERGELDPARMENYRKLQGEIRRAQDQQAVRLEQQAQAKVLTKPVNKRQKSKYER</sequence>
<protein>
    <recommendedName>
        <fullName evidence="10">Small ribosomal subunit biogenesis GTPase RsgA</fullName>
        <ecNumber evidence="10">3.6.1.-</ecNumber>
    </recommendedName>
</protein>
<feature type="binding site" evidence="10">
    <location>
        <position position="306"/>
    </location>
    <ligand>
        <name>Zn(2+)</name>
        <dbReference type="ChEBI" id="CHEBI:29105"/>
    </ligand>
</feature>
<evidence type="ECO:0000313" key="14">
    <source>
        <dbReference type="EMBL" id="MEF2154914.1"/>
    </source>
</evidence>
<dbReference type="Gene3D" id="3.40.50.300">
    <property type="entry name" value="P-loop containing nucleotide triphosphate hydrolases"/>
    <property type="match status" value="1"/>
</dbReference>
<gene>
    <name evidence="10 14" type="primary">rsgA</name>
    <name evidence="14" type="ORF">V3390_01485</name>
</gene>
<comment type="cofactor">
    <cofactor evidence="10">
        <name>Zn(2+)</name>
        <dbReference type="ChEBI" id="CHEBI:29105"/>
    </cofactor>
    <text evidence="10">Binds 1 zinc ion per subunit.</text>
</comment>
<dbReference type="InterPro" id="IPR010914">
    <property type="entry name" value="RsgA_GTPase_dom"/>
</dbReference>
<evidence type="ECO:0000256" key="8">
    <source>
        <dbReference type="ARBA" id="ARBA00022884"/>
    </source>
</evidence>
<dbReference type="PROSITE" id="PS50936">
    <property type="entry name" value="ENGC_GTPASE"/>
    <property type="match status" value="1"/>
</dbReference>
<dbReference type="InterPro" id="IPR027417">
    <property type="entry name" value="P-loop_NTPase"/>
</dbReference>
<evidence type="ECO:0000259" key="12">
    <source>
        <dbReference type="PROSITE" id="PS50936"/>
    </source>
</evidence>